<proteinExistence type="predicted"/>
<keyword evidence="3" id="KW-1185">Reference proteome</keyword>
<evidence type="ECO:0000256" key="1">
    <source>
        <dbReference type="SAM" id="MobiDB-lite"/>
    </source>
</evidence>
<evidence type="ECO:0000313" key="3">
    <source>
        <dbReference type="Proteomes" id="UP001221757"/>
    </source>
</evidence>
<accession>A0AAD7DA17</accession>
<comment type="caution">
    <text evidence="2">The sequence shown here is derived from an EMBL/GenBank/DDBJ whole genome shotgun (WGS) entry which is preliminary data.</text>
</comment>
<sequence length="252" mass="27731">MPHPHDSRDREPSDARAALMERLLSQFPPYLDGGATRTRSRHLQAERPSPYRVPTRRLPTECRKNQVIPSLGCGAFLKDETLRSPEGVIIRAATGASCSSPTRASVRPFACGRKQDPPDDCHLPLWDEPSVEVDRALQRDCAAVRADSALDGFTPLRIRSGTSPQGARRSCSRASQADYAAASNSDSPPNILEHNMNLSAGWTHPPPTCEPEGMSEVLCIEAADKMFAMFIDESYMEEDYRGLSILSYSTSI</sequence>
<dbReference type="Proteomes" id="UP001221757">
    <property type="component" value="Unassembled WGS sequence"/>
</dbReference>
<organism evidence="2 3">
    <name type="scientific">Mycena rosella</name>
    <name type="common">Pink bonnet</name>
    <name type="synonym">Agaricus rosellus</name>
    <dbReference type="NCBI Taxonomy" id="1033263"/>
    <lineage>
        <taxon>Eukaryota</taxon>
        <taxon>Fungi</taxon>
        <taxon>Dikarya</taxon>
        <taxon>Basidiomycota</taxon>
        <taxon>Agaricomycotina</taxon>
        <taxon>Agaricomycetes</taxon>
        <taxon>Agaricomycetidae</taxon>
        <taxon>Agaricales</taxon>
        <taxon>Marasmiineae</taxon>
        <taxon>Mycenaceae</taxon>
        <taxon>Mycena</taxon>
    </lineage>
</organism>
<gene>
    <name evidence="2" type="ORF">B0H17DRAFT_709241</name>
</gene>
<feature type="region of interest" description="Disordered" evidence="1">
    <location>
        <begin position="26"/>
        <end position="56"/>
    </location>
</feature>
<reference evidence="2" key="1">
    <citation type="submission" date="2023-03" db="EMBL/GenBank/DDBJ databases">
        <title>Massive genome expansion in bonnet fungi (Mycena s.s.) driven by repeated elements and novel gene families across ecological guilds.</title>
        <authorList>
            <consortium name="Lawrence Berkeley National Laboratory"/>
            <person name="Harder C.B."/>
            <person name="Miyauchi S."/>
            <person name="Viragh M."/>
            <person name="Kuo A."/>
            <person name="Thoen E."/>
            <person name="Andreopoulos B."/>
            <person name="Lu D."/>
            <person name="Skrede I."/>
            <person name="Drula E."/>
            <person name="Henrissat B."/>
            <person name="Morin E."/>
            <person name="Kohler A."/>
            <person name="Barry K."/>
            <person name="LaButti K."/>
            <person name="Morin E."/>
            <person name="Salamov A."/>
            <person name="Lipzen A."/>
            <person name="Mereny Z."/>
            <person name="Hegedus B."/>
            <person name="Baldrian P."/>
            <person name="Stursova M."/>
            <person name="Weitz H."/>
            <person name="Taylor A."/>
            <person name="Grigoriev I.V."/>
            <person name="Nagy L.G."/>
            <person name="Martin F."/>
            <person name="Kauserud H."/>
        </authorList>
    </citation>
    <scope>NUCLEOTIDE SEQUENCE</scope>
    <source>
        <strain evidence="2">CBHHK067</strain>
    </source>
</reference>
<name>A0AAD7DA17_MYCRO</name>
<feature type="region of interest" description="Disordered" evidence="1">
    <location>
        <begin position="154"/>
        <end position="199"/>
    </location>
</feature>
<protein>
    <submittedName>
        <fullName evidence="2">Uncharacterized protein</fullName>
    </submittedName>
</protein>
<dbReference type="EMBL" id="JARKIE010000094">
    <property type="protein sequence ID" value="KAJ7686722.1"/>
    <property type="molecule type" value="Genomic_DNA"/>
</dbReference>
<dbReference type="AlphaFoldDB" id="A0AAD7DA17"/>
<evidence type="ECO:0000313" key="2">
    <source>
        <dbReference type="EMBL" id="KAJ7686722.1"/>
    </source>
</evidence>